<dbReference type="Pfam" id="PF06605">
    <property type="entry name" value="Prophage_tail"/>
    <property type="match status" value="1"/>
</dbReference>
<dbReference type="PROSITE" id="PS51688">
    <property type="entry name" value="ICA"/>
    <property type="match status" value="1"/>
</dbReference>
<reference evidence="2" key="1">
    <citation type="submission" date="2020-06" db="EMBL/GenBank/DDBJ databases">
        <title>Insight into the genomes of haloalkaliphilic bacilli from Kenyan soda lakes.</title>
        <authorList>
            <person name="Mwirichia R."/>
            <person name="Villamizar G.C."/>
            <person name="Poehlein A."/>
            <person name="Mugweru J."/>
            <person name="Kipnyargis A."/>
            <person name="Kiplimo D."/>
            <person name="Orwa P."/>
            <person name="Daniel R."/>
        </authorList>
    </citation>
    <scope>NUCLEOTIDE SEQUENCE</scope>
    <source>
        <strain evidence="2">B1096_S55</strain>
    </source>
</reference>
<protein>
    <submittedName>
        <fullName evidence="2">Phage tail protein</fullName>
    </submittedName>
</protein>
<feature type="domain" description="Peptidase S74" evidence="1">
    <location>
        <begin position="848"/>
        <end position="945"/>
    </location>
</feature>
<accession>A0A9Q4FZJ5</accession>
<sequence length="951" mass="106721">MSQIHITNGQNDQIVGLITSEYILSNNHYKSLKDTLETFQFETLADMPFSEHLGKHNRIIIPDEDHNFIEFVILEAGRYRDMEGALRAEVYTSASYQLLKKSKVINPQVLSDYTPSTAVSFALSGTEWEPANIEGEGFLTFDIEEHTNPYNFLKQIATEFDLELRFRVETNGYKVTGRYVDLLERVGQWRGREVEFGRDLIGIKRTEKTDDIVTALVGVGPAKENGTRLRVLVEDDEALQRWGRKNSQTGEVQHLIEVYEPQTSGDNMTEEELLQDTRIELNRRINEIVEYEVDVADLESVPEMEYKKIRFGDTIKIKDTKFNPPLYLEARVHTQERDIIDKMKKSIELGNFIEYTEDEIRSIWRQLQQEIRTRISIAQLQEYAEPKRHEGPEPPEQRENAIWVDTSQTPYVPKVYNFGEWKHLSPTEAYQVNAYSQSEIDDIARDASRIKTGIIDVGAVPLRTSVTGARIDWDGLNGIVQYDTDGNPVSWLDLEGNAHFENGYFSGKISNDTVLIDHDGVTVDDGNFYLRDANSDVAYSIVSRHNLVSDHSFEGLERTGSVSSDSSYQASSPTSFLRWGTVGSPRLTTVWPGGDASNILFGYQGALVNSSNYLRQNVGSIVKPGTTYTLSAYFYMTGRSSSAMPRLRAVLSAMPGWGGPEQTWNQTFPVINSSTSVSNPVRRSITFTVPNNADFSNGLNTLQVYAIAGGSGWIGIDGIELVEGTTPTLYDPEDTVFISQGDPNQRTPFPKGIHLPNASGANNSIDISNGNYISVLQGKLSLQMWGNRGSDGVQIRMSGASTGTPMQWTTDGLTLMSRNLIPTFSGTANLRLSTGDNAGEARLGLLSSRRDLKRDISDLEITDEQLMTLKPIRFRDKLEYQEKSDEALYYIGLIAEDVAESDIVELADLDGEGNPFSVNYDRVGIALLPVVQRLIKRIEELEHKLDEKKAE</sequence>
<dbReference type="RefSeq" id="WP_257821604.1">
    <property type="nucleotide sequence ID" value="NZ_JABXYM010000001.1"/>
</dbReference>
<name>A0A9Q4FZJ5_SALAG</name>
<dbReference type="NCBIfam" id="TIGR01665">
    <property type="entry name" value="put_anti_recept"/>
    <property type="match status" value="1"/>
</dbReference>
<dbReference type="Gene3D" id="2.60.120.260">
    <property type="entry name" value="Galactose-binding domain-like"/>
    <property type="match status" value="1"/>
</dbReference>
<comment type="caution">
    <text evidence="2">The sequence shown here is derived from an EMBL/GenBank/DDBJ whole genome shotgun (WGS) entry which is preliminary data.</text>
</comment>
<dbReference type="InterPro" id="IPR030392">
    <property type="entry name" value="S74_ICA"/>
</dbReference>
<evidence type="ECO:0000313" key="3">
    <source>
        <dbReference type="Proteomes" id="UP001057753"/>
    </source>
</evidence>
<gene>
    <name evidence="2" type="ORF">HXA33_11445</name>
</gene>
<evidence type="ECO:0000259" key="1">
    <source>
        <dbReference type="PROSITE" id="PS51688"/>
    </source>
</evidence>
<evidence type="ECO:0000313" key="2">
    <source>
        <dbReference type="EMBL" id="MCR6097172.1"/>
    </source>
</evidence>
<dbReference type="AlphaFoldDB" id="A0A9Q4FZJ5"/>
<keyword evidence="3" id="KW-1185">Reference proteome</keyword>
<dbReference type="InterPro" id="IPR007119">
    <property type="entry name" value="Phage_tail_spike_N"/>
</dbReference>
<dbReference type="InterPro" id="IPR010572">
    <property type="entry name" value="Tail_dom"/>
</dbReference>
<proteinExistence type="predicted"/>
<organism evidence="2 3">
    <name type="scientific">Salipaludibacillus agaradhaerens</name>
    <name type="common">Bacillus agaradhaerens</name>
    <dbReference type="NCBI Taxonomy" id="76935"/>
    <lineage>
        <taxon>Bacteria</taxon>
        <taxon>Bacillati</taxon>
        <taxon>Bacillota</taxon>
        <taxon>Bacilli</taxon>
        <taxon>Bacillales</taxon>
        <taxon>Bacillaceae</taxon>
    </lineage>
</organism>
<dbReference type="EMBL" id="JABXYM010000001">
    <property type="protein sequence ID" value="MCR6097172.1"/>
    <property type="molecule type" value="Genomic_DNA"/>
</dbReference>
<dbReference type="Proteomes" id="UP001057753">
    <property type="component" value="Unassembled WGS sequence"/>
</dbReference>